<dbReference type="Pfam" id="PF00128">
    <property type="entry name" value="Alpha-amylase"/>
    <property type="match status" value="1"/>
</dbReference>
<keyword evidence="3 5" id="KW-0326">Glycosidase</keyword>
<dbReference type="InterPro" id="IPR017853">
    <property type="entry name" value="GH"/>
</dbReference>
<feature type="chain" id="PRO_5045683101" description="Alpha-amylase" evidence="6">
    <location>
        <begin position="21"/>
        <end position="516"/>
    </location>
</feature>
<dbReference type="InterPro" id="IPR013780">
    <property type="entry name" value="Glyco_hydro_b"/>
</dbReference>
<keyword evidence="9" id="KW-1185">Reference proteome</keyword>
<evidence type="ECO:0000313" key="9">
    <source>
        <dbReference type="Proteomes" id="UP001179280"/>
    </source>
</evidence>
<dbReference type="PANTHER" id="PTHR10357:SF179">
    <property type="entry name" value="NEUTRAL AND BASIC AMINO ACID TRANSPORT PROTEIN RBAT"/>
    <property type="match status" value="1"/>
</dbReference>
<dbReference type="InterPro" id="IPR056300">
    <property type="entry name" value="SusG-like_C"/>
</dbReference>
<reference evidence="8" key="1">
    <citation type="submission" date="2021-01" db="EMBL/GenBank/DDBJ databases">
        <title>Genomic Encyclopedia of Type Strains, Phase IV (KMG-IV): sequencing the most valuable type-strain genomes for metagenomic binning, comparative biology and taxonomic classification.</title>
        <authorList>
            <person name="Goeker M."/>
        </authorList>
    </citation>
    <scope>NUCLEOTIDE SEQUENCE</scope>
    <source>
        <strain evidence="8">DSM 21943</strain>
    </source>
</reference>
<feature type="signal peptide" evidence="6">
    <location>
        <begin position="1"/>
        <end position="20"/>
    </location>
</feature>
<accession>A0ABS2SVJ0</accession>
<dbReference type="PRINTS" id="PR00110">
    <property type="entry name" value="ALPHAAMYLASE"/>
</dbReference>
<dbReference type="SUPFAM" id="SSF51011">
    <property type="entry name" value="Glycosyl hydrolase domain"/>
    <property type="match status" value="1"/>
</dbReference>
<keyword evidence="5" id="KW-0119">Carbohydrate metabolism</keyword>
<dbReference type="RefSeq" id="WP_204466739.1">
    <property type="nucleotide sequence ID" value="NZ_JAFBCV010000008.1"/>
</dbReference>
<dbReference type="PROSITE" id="PS51257">
    <property type="entry name" value="PROKAR_LIPOPROTEIN"/>
    <property type="match status" value="1"/>
</dbReference>
<dbReference type="Gene3D" id="2.60.40.1180">
    <property type="entry name" value="Golgi alpha-mannosidase II"/>
    <property type="match status" value="1"/>
</dbReference>
<proteinExistence type="inferred from homology"/>
<dbReference type="EMBL" id="JAFBCV010000008">
    <property type="protein sequence ID" value="MBM7839504.1"/>
    <property type="molecule type" value="Genomic_DNA"/>
</dbReference>
<dbReference type="SUPFAM" id="SSF51445">
    <property type="entry name" value="(Trans)glycosidases"/>
    <property type="match status" value="1"/>
</dbReference>
<evidence type="ECO:0000313" key="8">
    <source>
        <dbReference type="EMBL" id="MBM7839504.1"/>
    </source>
</evidence>
<name>A0ABS2SVJ0_9BACI</name>
<keyword evidence="2 5" id="KW-0378">Hydrolase</keyword>
<organism evidence="8 9">
    <name type="scientific">Shouchella xiaoxiensis</name>
    <dbReference type="NCBI Taxonomy" id="766895"/>
    <lineage>
        <taxon>Bacteria</taxon>
        <taxon>Bacillati</taxon>
        <taxon>Bacillota</taxon>
        <taxon>Bacilli</taxon>
        <taxon>Bacillales</taxon>
        <taxon>Bacillaceae</taxon>
        <taxon>Shouchella</taxon>
    </lineage>
</organism>
<dbReference type="SMART" id="SM00642">
    <property type="entry name" value="Aamy"/>
    <property type="match status" value="1"/>
</dbReference>
<feature type="domain" description="Glycosyl hydrolase family 13 catalytic" evidence="7">
    <location>
        <begin position="48"/>
        <end position="412"/>
    </location>
</feature>
<evidence type="ECO:0000256" key="5">
    <source>
        <dbReference type="RuleBase" id="RU361134"/>
    </source>
</evidence>
<dbReference type="InterPro" id="IPR006046">
    <property type="entry name" value="Alpha_amylase"/>
</dbReference>
<evidence type="ECO:0000256" key="4">
    <source>
        <dbReference type="RuleBase" id="RU003615"/>
    </source>
</evidence>
<dbReference type="InterPro" id="IPR006047">
    <property type="entry name" value="GH13_cat_dom"/>
</dbReference>
<evidence type="ECO:0000256" key="1">
    <source>
        <dbReference type="ARBA" id="ARBA00008061"/>
    </source>
</evidence>
<dbReference type="CDD" id="cd11316">
    <property type="entry name" value="AmyAc_bac2_AmyA"/>
    <property type="match status" value="1"/>
</dbReference>
<comment type="catalytic activity">
    <reaction evidence="5">
        <text>Endohydrolysis of (1-&gt;4)-alpha-D-glucosidic linkages in polysaccharides containing three or more (1-&gt;4)-alpha-linked D-glucose units.</text>
        <dbReference type="EC" id="3.2.1.1"/>
    </reaction>
</comment>
<evidence type="ECO:0000256" key="3">
    <source>
        <dbReference type="ARBA" id="ARBA00023295"/>
    </source>
</evidence>
<dbReference type="GO" id="GO:0016798">
    <property type="term" value="F:hydrolase activity, acting on glycosyl bonds"/>
    <property type="evidence" value="ECO:0007669"/>
    <property type="project" value="UniProtKB-KW"/>
</dbReference>
<dbReference type="InterPro" id="IPR045857">
    <property type="entry name" value="O16G_dom_2"/>
</dbReference>
<dbReference type="Proteomes" id="UP001179280">
    <property type="component" value="Unassembled WGS sequence"/>
</dbReference>
<dbReference type="PANTHER" id="PTHR10357">
    <property type="entry name" value="ALPHA-AMYLASE FAMILY MEMBER"/>
    <property type="match status" value="1"/>
</dbReference>
<evidence type="ECO:0000259" key="7">
    <source>
        <dbReference type="SMART" id="SM00642"/>
    </source>
</evidence>
<protein>
    <recommendedName>
        <fullName evidence="5">Alpha-amylase</fullName>
        <ecNumber evidence="5">3.2.1.1</ecNumber>
    </recommendedName>
</protein>
<evidence type="ECO:0000256" key="2">
    <source>
        <dbReference type="ARBA" id="ARBA00022801"/>
    </source>
</evidence>
<dbReference type="EC" id="3.2.1.1" evidence="5"/>
<gene>
    <name evidence="8" type="ORF">JOC54_002784</name>
</gene>
<dbReference type="Gene3D" id="3.20.20.80">
    <property type="entry name" value="Glycosidases"/>
    <property type="match status" value="1"/>
</dbReference>
<sequence length="516" mass="58588">MNKKRLGFCLGILVLSACQAEVNNETTEMVWSPETAFVEDGEHRVYYEIFVRAFADSDGDGIGDFPGATAKLDQLEQLGVEGIWLMPIHPSPSYHGYDVTDYEGVNPDYGTMEDMKTFVEEAQARGIEVIMDFVMNHSSKEHPWFQKALAGDSTYRDYYVWSDDSTPLQQVGDWGQPIWHGLEEEKYEGVFWEGMPDLNFDNPAVMDEFKQASTFWLDEVGVDGFRVDAAKYLVSAYQIDDHHAHNVELWQAFKAHMETVKPGSFLVGEVWDSASVVGQYMEALDSGFNFDLSTKLISALQSERDTGIVSSLEKVRSYYQQIEPNYQDSIFLTNHDMDRIMSEVNGNVDHAKMGASLMLTLPGNPFLYYGEEIGLEGQKPDEHIREPMIWTAGEDEAETSWIERRYSLEKETLAVETQQKDDDSLWNHYQELISVRRSHAVLIDGEITQSDVQAQGLISFERYMGEERVLVLHNVSGEEVTVEVDQLGELYYSSKPINQGEDGVTLAPYSTGIYQK</sequence>
<comment type="caution">
    <text evidence="8">The sequence shown here is derived from an EMBL/GenBank/DDBJ whole genome shotgun (WGS) entry which is preliminary data.</text>
</comment>
<keyword evidence="6" id="KW-0732">Signal</keyword>
<dbReference type="Pfam" id="PF23915">
    <property type="entry name" value="SusG_C"/>
    <property type="match status" value="1"/>
</dbReference>
<comment type="similarity">
    <text evidence="1 4">Belongs to the glycosyl hydrolase 13 family.</text>
</comment>
<evidence type="ECO:0000256" key="6">
    <source>
        <dbReference type="SAM" id="SignalP"/>
    </source>
</evidence>
<dbReference type="Gene3D" id="3.90.400.10">
    <property type="entry name" value="Oligo-1,6-glucosidase, Domain 2"/>
    <property type="match status" value="1"/>
</dbReference>